<reference evidence="12 13" key="1">
    <citation type="submission" date="2016-05" db="EMBL/GenBank/DDBJ databases">
        <title>Genome sequencing of Trichophyton rubrum CMCC(F)T1i isolated from hair.</title>
        <authorList>
            <person name="Zhan P."/>
            <person name="Tao Y."/>
            <person name="Liu W."/>
        </authorList>
    </citation>
    <scope>NUCLEOTIDE SEQUENCE [LARGE SCALE GENOMIC DNA]</scope>
    <source>
        <strain evidence="13">CMCC(F)T1i</strain>
    </source>
</reference>
<evidence type="ECO:0000313" key="13">
    <source>
        <dbReference type="Proteomes" id="UP000243015"/>
    </source>
</evidence>
<evidence type="ECO:0000256" key="9">
    <source>
        <dbReference type="RuleBase" id="RU368022"/>
    </source>
</evidence>
<feature type="compositionally biased region" description="Low complexity" evidence="11">
    <location>
        <begin position="335"/>
        <end position="348"/>
    </location>
</feature>
<comment type="similarity">
    <text evidence="2 9">Belongs to the EAF6 family.</text>
</comment>
<feature type="region of interest" description="Disordered" evidence="11">
    <location>
        <begin position="196"/>
        <end position="226"/>
    </location>
</feature>
<evidence type="ECO:0000256" key="3">
    <source>
        <dbReference type="ARBA" id="ARBA00018504"/>
    </source>
</evidence>
<name>A0A178EW62_TRIRU</name>
<evidence type="ECO:0000256" key="4">
    <source>
        <dbReference type="ARBA" id="ARBA00022853"/>
    </source>
</evidence>
<keyword evidence="4 9" id="KW-0156">Chromatin regulator</keyword>
<organism evidence="12 13">
    <name type="scientific">Trichophyton rubrum</name>
    <name type="common">Athlete's foot fungus</name>
    <name type="synonym">Epidermophyton rubrum</name>
    <dbReference type="NCBI Taxonomy" id="5551"/>
    <lineage>
        <taxon>Eukaryota</taxon>
        <taxon>Fungi</taxon>
        <taxon>Dikarya</taxon>
        <taxon>Ascomycota</taxon>
        <taxon>Pezizomycotina</taxon>
        <taxon>Eurotiomycetes</taxon>
        <taxon>Eurotiomycetidae</taxon>
        <taxon>Onygenales</taxon>
        <taxon>Arthrodermataceae</taxon>
        <taxon>Trichophyton</taxon>
    </lineage>
</organism>
<dbReference type="GO" id="GO:0006281">
    <property type="term" value="P:DNA repair"/>
    <property type="evidence" value="ECO:0007669"/>
    <property type="project" value="UniProtKB-UniRule"/>
</dbReference>
<evidence type="ECO:0000256" key="11">
    <source>
        <dbReference type="SAM" id="MobiDB-lite"/>
    </source>
</evidence>
<protein>
    <recommendedName>
        <fullName evidence="3 9">Chromatin modification-related protein EAF6</fullName>
    </recommendedName>
</protein>
<feature type="compositionally biased region" description="Basic and acidic residues" evidence="11">
    <location>
        <begin position="391"/>
        <end position="406"/>
    </location>
</feature>
<keyword evidence="9" id="KW-0227">DNA damage</keyword>
<dbReference type="AlphaFoldDB" id="A0A178EW62"/>
<dbReference type="GO" id="GO:0035267">
    <property type="term" value="C:NuA4 histone acetyltransferase complex"/>
    <property type="evidence" value="ECO:0007669"/>
    <property type="project" value="UniProtKB-UniRule"/>
</dbReference>
<evidence type="ECO:0000313" key="12">
    <source>
        <dbReference type="EMBL" id="OAL64331.1"/>
    </source>
</evidence>
<dbReference type="InterPro" id="IPR015418">
    <property type="entry name" value="Eaf6"/>
</dbReference>
<evidence type="ECO:0000256" key="2">
    <source>
        <dbReference type="ARBA" id="ARBA00010916"/>
    </source>
</evidence>
<keyword evidence="5 9" id="KW-0805">Transcription regulation</keyword>
<evidence type="ECO:0000256" key="6">
    <source>
        <dbReference type="ARBA" id="ARBA00023054"/>
    </source>
</evidence>
<evidence type="ECO:0000256" key="7">
    <source>
        <dbReference type="ARBA" id="ARBA00023163"/>
    </source>
</evidence>
<keyword evidence="6 10" id="KW-0175">Coiled coil</keyword>
<sequence length="419" mass="45170">MTRNRLGGERLSKHEMSHKRTRGHGQHDPAIIRHKQQPINSPARVTFAFRSATDPLPVRSEQSISQGLVAGDQQDDGRQREQQRKQPGDSPLGKDDAQVFGREGEQHLAAVKDAEDVEDAGDAALLLLFCLSCRRRSANSANTALSALIFSPASKRTRTKLQQRQRRLCTTQDHRQHRQITSRKCLSLTAMASEAPAAPANATSTANESSSAAAPTASGAADQQAPARGIPYYEKLRRELRDTLQKKRLMDKNLAALEESIYRFEQSYLEETGAGNIIKGFDNYIKGASSLSSMGGSGIGGSFGSGNGPTTRRKGQVADSDRVFSRSSTSFMRDSPAPSSAHTTPSHAQTPTSTAPGIKSEGKEGSAAAAGGNKTAANKKSNRKSLGDASSARRDRETGDEGDSKQPLKRLKITYVRGE</sequence>
<feature type="compositionally biased region" description="Basic and acidic residues" evidence="11">
    <location>
        <begin position="1"/>
        <end position="15"/>
    </location>
</feature>
<feature type="region of interest" description="Disordered" evidence="11">
    <location>
        <begin position="1"/>
        <end position="97"/>
    </location>
</feature>
<comment type="subcellular location">
    <subcellularLocation>
        <location evidence="1 9">Nucleus</location>
    </subcellularLocation>
</comment>
<dbReference type="Proteomes" id="UP000243015">
    <property type="component" value="Unassembled WGS sequence"/>
</dbReference>
<dbReference type="PANTHER" id="PTHR13476">
    <property type="entry name" value="CHROMATIN MODIFICATION-RELATED PROTEIN MEAF6"/>
    <property type="match status" value="1"/>
</dbReference>
<dbReference type="Pfam" id="PF09340">
    <property type="entry name" value="NuA4"/>
    <property type="match status" value="1"/>
</dbReference>
<evidence type="ECO:0000256" key="1">
    <source>
        <dbReference type="ARBA" id="ARBA00004123"/>
    </source>
</evidence>
<dbReference type="GO" id="GO:0006325">
    <property type="term" value="P:chromatin organization"/>
    <property type="evidence" value="ECO:0007669"/>
    <property type="project" value="UniProtKB-KW"/>
</dbReference>
<feature type="coiled-coil region" evidence="10">
    <location>
        <begin position="233"/>
        <end position="260"/>
    </location>
</feature>
<feature type="compositionally biased region" description="Low complexity" evidence="11">
    <location>
        <begin position="196"/>
        <end position="221"/>
    </location>
</feature>
<keyword evidence="9" id="KW-0234">DNA repair</keyword>
<evidence type="ECO:0000256" key="8">
    <source>
        <dbReference type="ARBA" id="ARBA00023242"/>
    </source>
</evidence>
<comment type="subunit">
    <text evidence="9">Component of the NuA4 histone acetyltransferase complex.</text>
</comment>
<evidence type="ECO:0000256" key="5">
    <source>
        <dbReference type="ARBA" id="ARBA00023015"/>
    </source>
</evidence>
<evidence type="ECO:0000256" key="10">
    <source>
        <dbReference type="SAM" id="Coils"/>
    </source>
</evidence>
<feature type="compositionally biased region" description="Low complexity" evidence="11">
    <location>
        <begin position="365"/>
        <end position="379"/>
    </location>
</feature>
<feature type="region of interest" description="Disordered" evidence="11">
    <location>
        <begin position="300"/>
        <end position="419"/>
    </location>
</feature>
<feature type="compositionally biased region" description="Basic and acidic residues" evidence="11">
    <location>
        <begin position="75"/>
        <end position="97"/>
    </location>
</feature>
<comment type="caution">
    <text evidence="12">The sequence shown here is derived from an EMBL/GenBank/DDBJ whole genome shotgun (WGS) entry which is preliminary data.</text>
</comment>
<proteinExistence type="inferred from homology"/>
<dbReference type="EMBL" id="LHPM01000016">
    <property type="protein sequence ID" value="OAL64331.1"/>
    <property type="molecule type" value="Genomic_DNA"/>
</dbReference>
<dbReference type="GO" id="GO:0005634">
    <property type="term" value="C:nucleus"/>
    <property type="evidence" value="ECO:0007669"/>
    <property type="project" value="UniProtKB-SubCell"/>
</dbReference>
<comment type="function">
    <text evidence="9">Component of the NuA4 histone acetyltransferase complex which is involved in transcriptional activation of selected genes principally by acetylation of nucleosomal histone H4 and H2A. The NuA4 complex is also involved in DNA repair.</text>
</comment>
<keyword evidence="7 9" id="KW-0804">Transcription</keyword>
<gene>
    <name evidence="12" type="ORF">A7C99_4401</name>
</gene>
<keyword evidence="8 9" id="KW-0539">Nucleus</keyword>
<dbReference type="VEuPathDB" id="FungiDB:TERG_08378"/>
<accession>A0A178EW62</accession>